<dbReference type="Proteomes" id="UP000694853">
    <property type="component" value="Unplaced"/>
</dbReference>
<dbReference type="GO" id="GO:0006952">
    <property type="term" value="P:defense response"/>
    <property type="evidence" value="ECO:0007669"/>
    <property type="project" value="InterPro"/>
</dbReference>
<feature type="domain" description="EDS1 EP" evidence="1">
    <location>
        <begin position="8"/>
        <end position="187"/>
    </location>
</feature>
<dbReference type="OrthoDB" id="438440at2759"/>
<dbReference type="PANTHER" id="PTHR46898:SF3">
    <property type="entry name" value="FUNGAL LIPASE-LIKE DOMAIN-CONTAINING PROTEIN"/>
    <property type="match status" value="1"/>
</dbReference>
<dbReference type="RefSeq" id="XP_027358809.1">
    <property type="nucleotide sequence ID" value="XM_027503008.1"/>
</dbReference>
<dbReference type="AlphaFoldDB" id="A0A8B8LV89"/>
<dbReference type="InterPro" id="IPR044603">
    <property type="entry name" value="SAG101-like"/>
</dbReference>
<proteinExistence type="predicted"/>
<reference evidence="3" key="2">
    <citation type="submission" date="2025-08" db="UniProtKB">
        <authorList>
            <consortium name="RefSeq"/>
        </authorList>
    </citation>
    <scope>IDENTIFICATION</scope>
    <source>
        <tissue evidence="3">Young leaves</tissue>
    </source>
</reference>
<name>A0A8B8LV89_ABRPR</name>
<dbReference type="Pfam" id="PF18117">
    <property type="entry name" value="EDS1_EP"/>
    <property type="match status" value="1"/>
</dbReference>
<keyword evidence="2" id="KW-1185">Reference proteome</keyword>
<dbReference type="GO" id="GO:0052689">
    <property type="term" value="F:carboxylic ester hydrolase activity"/>
    <property type="evidence" value="ECO:0007669"/>
    <property type="project" value="InterPro"/>
</dbReference>
<evidence type="ECO:0000259" key="1">
    <source>
        <dbReference type="Pfam" id="PF18117"/>
    </source>
</evidence>
<sequence>MDTPWSHDIISFHKQLTLYWEKMVEEANIKPQKESDAYRKSWLYAGTSYRRMVEPLTIAEYYRDGGKDYVTKNRPKHFILLEKWFRNETTKDKTTNEEINVEFILTTDSCFWAHVEEALLLCKEFKVVREKQEIVKKLIEFEDYLYGLLQNYEVSPEIFLKQSSCMRWWNKYRAIKGSSYNSALTSFMKDPSKRVRYALGAYDFPYFP</sequence>
<evidence type="ECO:0000313" key="2">
    <source>
        <dbReference type="Proteomes" id="UP000694853"/>
    </source>
</evidence>
<reference evidence="2" key="1">
    <citation type="journal article" date="2019" name="Toxins">
        <title>Detection of Abrin-Like and Prepropulchellin-Like Toxin Genes and Transcripts Using Whole Genome Sequencing and Full-Length Transcript Sequencing of Abrus precatorius.</title>
        <authorList>
            <person name="Hovde B.T."/>
            <person name="Daligault H.E."/>
            <person name="Hanschen E.R."/>
            <person name="Kunde Y.A."/>
            <person name="Johnson M.B."/>
            <person name="Starkenburg S.R."/>
            <person name="Johnson S.L."/>
        </authorList>
    </citation>
    <scope>NUCLEOTIDE SEQUENCE [LARGE SCALE GENOMIC DNA]</scope>
</reference>
<dbReference type="PANTHER" id="PTHR46898">
    <property type="entry name" value="SENESCENCE-ASSOCIATED CARBOXYLESTERASE 101"/>
    <property type="match status" value="1"/>
</dbReference>
<accession>A0A8B8LV89</accession>
<gene>
    <name evidence="3" type="primary">LOC113867608</name>
</gene>
<dbReference type="GeneID" id="113867608"/>
<dbReference type="InterPro" id="IPR041266">
    <property type="entry name" value="EDS1_EP"/>
</dbReference>
<dbReference type="KEGG" id="aprc:113867608"/>
<protein>
    <submittedName>
        <fullName evidence="3">Senescence-associated carboxylesterase 101-like</fullName>
    </submittedName>
</protein>
<evidence type="ECO:0000313" key="3">
    <source>
        <dbReference type="RefSeq" id="XP_027358809.1"/>
    </source>
</evidence>
<organism evidence="2 3">
    <name type="scientific">Abrus precatorius</name>
    <name type="common">Indian licorice</name>
    <name type="synonym">Glycine abrus</name>
    <dbReference type="NCBI Taxonomy" id="3816"/>
    <lineage>
        <taxon>Eukaryota</taxon>
        <taxon>Viridiplantae</taxon>
        <taxon>Streptophyta</taxon>
        <taxon>Embryophyta</taxon>
        <taxon>Tracheophyta</taxon>
        <taxon>Spermatophyta</taxon>
        <taxon>Magnoliopsida</taxon>
        <taxon>eudicotyledons</taxon>
        <taxon>Gunneridae</taxon>
        <taxon>Pentapetalae</taxon>
        <taxon>rosids</taxon>
        <taxon>fabids</taxon>
        <taxon>Fabales</taxon>
        <taxon>Fabaceae</taxon>
        <taxon>Papilionoideae</taxon>
        <taxon>50 kb inversion clade</taxon>
        <taxon>NPAAA clade</taxon>
        <taxon>indigoferoid/millettioid clade</taxon>
        <taxon>Abreae</taxon>
        <taxon>Abrus</taxon>
    </lineage>
</organism>